<sequence length="84" mass="9409">KREKESDPWLQLESLSYVCLLSLLLCTSFMRVVSSAADVSRGGCGGGDGSLRDDNERCLEEVKDDDDDDVDNVYKVINKMRIYA</sequence>
<dbReference type="EMBL" id="HG994368">
    <property type="protein sequence ID" value="CAF1822309.1"/>
    <property type="molecule type" value="Genomic_DNA"/>
</dbReference>
<dbReference type="Proteomes" id="UP001295469">
    <property type="component" value="Chromosome C04"/>
</dbReference>
<feature type="non-terminal residue" evidence="1">
    <location>
        <position position="1"/>
    </location>
</feature>
<name>A0A816JJ82_BRANA</name>
<dbReference type="AlphaFoldDB" id="A0A816JJ82"/>
<organism evidence="1">
    <name type="scientific">Brassica napus</name>
    <name type="common">Rape</name>
    <dbReference type="NCBI Taxonomy" id="3708"/>
    <lineage>
        <taxon>Eukaryota</taxon>
        <taxon>Viridiplantae</taxon>
        <taxon>Streptophyta</taxon>
        <taxon>Embryophyta</taxon>
        <taxon>Tracheophyta</taxon>
        <taxon>Spermatophyta</taxon>
        <taxon>Magnoliopsida</taxon>
        <taxon>eudicotyledons</taxon>
        <taxon>Gunneridae</taxon>
        <taxon>Pentapetalae</taxon>
        <taxon>rosids</taxon>
        <taxon>malvids</taxon>
        <taxon>Brassicales</taxon>
        <taxon>Brassicaceae</taxon>
        <taxon>Brassiceae</taxon>
        <taxon>Brassica</taxon>
    </lineage>
</organism>
<protein>
    <submittedName>
        <fullName evidence="1">(rape) hypothetical protein</fullName>
    </submittedName>
</protein>
<evidence type="ECO:0000313" key="1">
    <source>
        <dbReference type="EMBL" id="CAF1822309.1"/>
    </source>
</evidence>
<gene>
    <name evidence="1" type="ORF">DARMORV10_C04P16660.1</name>
</gene>
<reference evidence="1" key="1">
    <citation type="submission" date="2021-01" db="EMBL/GenBank/DDBJ databases">
        <authorList>
            <consortium name="Genoscope - CEA"/>
            <person name="William W."/>
        </authorList>
    </citation>
    <scope>NUCLEOTIDE SEQUENCE</scope>
</reference>
<accession>A0A816JJ82</accession>
<proteinExistence type="predicted"/>